<dbReference type="EMBL" id="QVIG01000001">
    <property type="protein sequence ID" value="RGD62295.1"/>
    <property type="molecule type" value="Genomic_DNA"/>
</dbReference>
<feature type="transmembrane region" description="Helical" evidence="2">
    <location>
        <begin position="45"/>
        <end position="63"/>
    </location>
</feature>
<keyword evidence="2" id="KW-0472">Membrane</keyword>
<dbReference type="Proteomes" id="UP000263377">
    <property type="component" value="Unassembled WGS sequence"/>
</dbReference>
<evidence type="ECO:0000256" key="2">
    <source>
        <dbReference type="SAM" id="Phobius"/>
    </source>
</evidence>
<evidence type="ECO:0000313" key="3">
    <source>
        <dbReference type="EMBL" id="RGD62295.1"/>
    </source>
</evidence>
<comment type="caution">
    <text evidence="3">The sequence shown here is derived from an EMBL/GenBank/DDBJ whole genome shotgun (WGS) entry which is preliminary data.</text>
</comment>
<accession>A0A373A4E2</accession>
<name>A0A373A4E2_9ACTN</name>
<dbReference type="RefSeq" id="WP_117490671.1">
    <property type="nucleotide sequence ID" value="NZ_QVIG01000001.1"/>
</dbReference>
<gene>
    <name evidence="3" type="ORF">DR950_35160</name>
</gene>
<reference evidence="3 4" key="1">
    <citation type="submission" date="2018-08" db="EMBL/GenBank/DDBJ databases">
        <title>Diversity &amp; Physiological Properties of Lignin-Decomposing Actinobacteria from Soil.</title>
        <authorList>
            <person name="Roh S.G."/>
            <person name="Kim S.B."/>
        </authorList>
    </citation>
    <scope>NUCLEOTIDE SEQUENCE [LARGE SCALE GENOMIC DNA]</scope>
    <source>
        <strain evidence="3 4">MMS17-GH009</strain>
    </source>
</reference>
<feature type="region of interest" description="Disordered" evidence="1">
    <location>
        <begin position="158"/>
        <end position="177"/>
    </location>
</feature>
<organism evidence="3 4">
    <name type="scientific">Kitasatospora xanthocidica</name>
    <dbReference type="NCBI Taxonomy" id="83382"/>
    <lineage>
        <taxon>Bacteria</taxon>
        <taxon>Bacillati</taxon>
        <taxon>Actinomycetota</taxon>
        <taxon>Actinomycetes</taxon>
        <taxon>Kitasatosporales</taxon>
        <taxon>Streptomycetaceae</taxon>
        <taxon>Kitasatospora</taxon>
    </lineage>
</organism>
<keyword evidence="2" id="KW-1133">Transmembrane helix</keyword>
<protein>
    <submittedName>
        <fullName evidence="3">Uncharacterized protein</fullName>
    </submittedName>
</protein>
<feature type="transmembrane region" description="Helical" evidence="2">
    <location>
        <begin position="21"/>
        <end position="39"/>
    </location>
</feature>
<evidence type="ECO:0000256" key="1">
    <source>
        <dbReference type="SAM" id="MobiDB-lite"/>
    </source>
</evidence>
<dbReference type="AlphaFoldDB" id="A0A373A4E2"/>
<feature type="transmembrane region" description="Helical" evidence="2">
    <location>
        <begin position="182"/>
        <end position="202"/>
    </location>
</feature>
<keyword evidence="2" id="KW-0812">Transmembrane</keyword>
<sequence>MTITPGVPPRRNLPIALARSFLTGGVIGGSLAGLVVGVVLENVPLLLGGLGVPIGYGLLYLLAGWPRRAREAAVVPRTALAVVEGRTVPEGQVTDRAVRFDLTVVPDDGPAFRVELTQDINVADLPDYVPRTVLVVRYPPDRPTDMRIVKRPTPEWEERAAGARLDSAPEATRLSEPPESRAVGFVGLLGLLLAAAAVVFLFRADLFEQRPADPPSSSADPSVSSSWSAEVVTGGSGTVVLGAGQSFLDDGALGRSIDSVTRNGEYGPVTTLQVTDNLLAVTFSSAGTKAREFDPKSLPYERFPALVEEARTTLGVHAPQTWSITVLRTDGPVTITVSVTGPGGAAVLEADGQGRVLRRTSAH</sequence>
<keyword evidence="4" id="KW-1185">Reference proteome</keyword>
<evidence type="ECO:0000313" key="4">
    <source>
        <dbReference type="Proteomes" id="UP000263377"/>
    </source>
</evidence>
<proteinExistence type="predicted"/>